<dbReference type="EMBL" id="MN739430">
    <property type="protein sequence ID" value="QHT04501.1"/>
    <property type="molecule type" value="Genomic_DNA"/>
</dbReference>
<name>A0A6C0CJ64_9ZZZZ</name>
<feature type="compositionally biased region" description="Basic residues" evidence="2">
    <location>
        <begin position="444"/>
        <end position="464"/>
    </location>
</feature>
<evidence type="ECO:0000313" key="3">
    <source>
        <dbReference type="EMBL" id="QHT04501.1"/>
    </source>
</evidence>
<feature type="coiled-coil region" evidence="1">
    <location>
        <begin position="100"/>
        <end position="134"/>
    </location>
</feature>
<feature type="region of interest" description="Disordered" evidence="2">
    <location>
        <begin position="435"/>
        <end position="464"/>
    </location>
</feature>
<organism evidence="3">
    <name type="scientific">viral metagenome</name>
    <dbReference type="NCBI Taxonomy" id="1070528"/>
    <lineage>
        <taxon>unclassified sequences</taxon>
        <taxon>metagenomes</taxon>
        <taxon>organismal metagenomes</taxon>
    </lineage>
</organism>
<evidence type="ECO:0000256" key="1">
    <source>
        <dbReference type="SAM" id="Coils"/>
    </source>
</evidence>
<feature type="coiled-coil region" evidence="1">
    <location>
        <begin position="335"/>
        <end position="362"/>
    </location>
</feature>
<reference evidence="3" key="1">
    <citation type="journal article" date="2020" name="Nature">
        <title>Giant virus diversity and host interactions through global metagenomics.</title>
        <authorList>
            <person name="Schulz F."/>
            <person name="Roux S."/>
            <person name="Paez-Espino D."/>
            <person name="Jungbluth S."/>
            <person name="Walsh D.A."/>
            <person name="Denef V.J."/>
            <person name="McMahon K.D."/>
            <person name="Konstantinidis K.T."/>
            <person name="Eloe-Fadrosh E.A."/>
            <person name="Kyrpides N.C."/>
            <person name="Woyke T."/>
        </authorList>
    </citation>
    <scope>NUCLEOTIDE SEQUENCE</scope>
    <source>
        <strain evidence="3">GVMAG-M-3300021185-45</strain>
    </source>
</reference>
<keyword evidence="1" id="KW-0175">Coiled coil</keyword>
<sequence length="464" mass="51773">MSKLLDLEPEVKEQKIKSVIKSSIMSKQEQLEKINKEIELLNKQEKDKVYYVENPTISVGYAILTLFSDVLDGYSDAIKTMKKEIDEPKVMVGGVGEEGEKSIENSKEQLKVQADKLEELIKQAKDEIEKLKQKGPSVSSGKKFTNDAQGQFNKALDRSKDIGIAMFKTGVKWSEEFISDIIELTLSATGQKKILDTPLDELSPQLNKQLIVLAGVLKELATNPATREAIKEIAEAIGITIIEIMEEIKPQLEKVTDEGLEMLDQVSEKAARGSVATGISVAQAVLAEIPWVGGIIDFFLAIGKGFNSLMEVFKTFSDKGGKLAVTNAKVVKGTEDKVEAGIDRIETAVNNAEDKLKEVQDVTKGEVPELKAPELKAPELKAPMPSINQTTKQPSKIQKAGGKQIEYIPDKRIRNKIQKAGNRLKRTLKIFNKTLPKMKYSLKNNKKRHMKKSKKHNKRYSRKR</sequence>
<accession>A0A6C0CJ64</accession>
<proteinExistence type="predicted"/>
<protein>
    <submittedName>
        <fullName evidence="3">Uncharacterized protein</fullName>
    </submittedName>
</protein>
<dbReference type="AlphaFoldDB" id="A0A6C0CJ64"/>
<evidence type="ECO:0000256" key="2">
    <source>
        <dbReference type="SAM" id="MobiDB-lite"/>
    </source>
</evidence>